<evidence type="ECO:0000313" key="1">
    <source>
        <dbReference type="EMBL" id="QDU92733.1"/>
    </source>
</evidence>
<proteinExistence type="predicted"/>
<reference evidence="1 2" key="1">
    <citation type="submission" date="2019-02" db="EMBL/GenBank/DDBJ databases">
        <title>Deep-cultivation of Planctomycetes and their phenomic and genomic characterization uncovers novel biology.</title>
        <authorList>
            <person name="Wiegand S."/>
            <person name="Jogler M."/>
            <person name="Boedeker C."/>
            <person name="Pinto D."/>
            <person name="Vollmers J."/>
            <person name="Rivas-Marin E."/>
            <person name="Kohn T."/>
            <person name="Peeters S.H."/>
            <person name="Heuer A."/>
            <person name="Rast P."/>
            <person name="Oberbeckmann S."/>
            <person name="Bunk B."/>
            <person name="Jeske O."/>
            <person name="Meyerdierks A."/>
            <person name="Storesund J.E."/>
            <person name="Kallscheuer N."/>
            <person name="Luecker S."/>
            <person name="Lage O.M."/>
            <person name="Pohl T."/>
            <person name="Merkel B.J."/>
            <person name="Hornburger P."/>
            <person name="Mueller R.-W."/>
            <person name="Bruemmer F."/>
            <person name="Labrenz M."/>
            <person name="Spormann A.M."/>
            <person name="Op den Camp H."/>
            <person name="Overmann J."/>
            <person name="Amann R."/>
            <person name="Jetten M.S.M."/>
            <person name="Mascher T."/>
            <person name="Medema M.H."/>
            <person name="Devos D.P."/>
            <person name="Kaster A.-K."/>
            <person name="Ovreas L."/>
            <person name="Rohde M."/>
            <person name="Galperin M.Y."/>
            <person name="Jogler C."/>
        </authorList>
    </citation>
    <scope>NUCLEOTIDE SEQUENCE [LARGE SCALE GENOMIC DNA]</scope>
    <source>
        <strain evidence="1 2">Pla85_3_4</strain>
    </source>
</reference>
<protein>
    <submittedName>
        <fullName evidence="1">Uncharacterized protein</fullName>
    </submittedName>
</protein>
<accession>A0A518DLM4</accession>
<organism evidence="1 2">
    <name type="scientific">Lignipirellula cremea</name>
    <dbReference type="NCBI Taxonomy" id="2528010"/>
    <lineage>
        <taxon>Bacteria</taxon>
        <taxon>Pseudomonadati</taxon>
        <taxon>Planctomycetota</taxon>
        <taxon>Planctomycetia</taxon>
        <taxon>Pirellulales</taxon>
        <taxon>Pirellulaceae</taxon>
        <taxon>Lignipirellula</taxon>
    </lineage>
</organism>
<dbReference type="OrthoDB" id="5396913at2"/>
<dbReference type="Proteomes" id="UP000317648">
    <property type="component" value="Chromosome"/>
</dbReference>
<dbReference type="RefSeq" id="WP_145048947.1">
    <property type="nucleotide sequence ID" value="NZ_CP036433.1"/>
</dbReference>
<dbReference type="EMBL" id="CP036433">
    <property type="protein sequence ID" value="QDU92733.1"/>
    <property type="molecule type" value="Genomic_DNA"/>
</dbReference>
<keyword evidence="2" id="KW-1185">Reference proteome</keyword>
<evidence type="ECO:0000313" key="2">
    <source>
        <dbReference type="Proteomes" id="UP000317648"/>
    </source>
</evidence>
<name>A0A518DLM4_9BACT</name>
<sequence length="195" mass="20538">MTVPTRPLLALTLGVAILGLVKFYMVFQASIPSQQLALIPPAATGKFRVDVTLTFATSADQFALSDDSSGLQVRLAGSELYRAVSPLPAGEVLTIDDPPIVVGKNEIWLKAVPADTQDFGAGPALPADDGFGFSAGEPAAAAPDLPRQLSHAVRIRVQRDQAVLVDTTLWSDRGAPVEGTVPFTVPPLAKDDTHE</sequence>
<dbReference type="KEGG" id="lcre:Pla8534_04820"/>
<dbReference type="AlphaFoldDB" id="A0A518DLM4"/>
<gene>
    <name evidence="1" type="ORF">Pla8534_04820</name>
</gene>